<protein>
    <submittedName>
        <fullName evidence="2">OLC1v1018799C1</fullName>
    </submittedName>
</protein>
<feature type="compositionally biased region" description="Polar residues" evidence="1">
    <location>
        <begin position="346"/>
        <end position="358"/>
    </location>
</feature>
<name>A0AAV1ECV3_OLDCO</name>
<keyword evidence="3" id="KW-1185">Reference proteome</keyword>
<feature type="compositionally biased region" description="Basic residues" evidence="1">
    <location>
        <begin position="378"/>
        <end position="403"/>
    </location>
</feature>
<dbReference type="PANTHER" id="PTHR31286:SF165">
    <property type="entry name" value="DUF4283 DOMAIN-CONTAINING PROTEIN"/>
    <property type="match status" value="1"/>
</dbReference>
<proteinExistence type="predicted"/>
<evidence type="ECO:0000313" key="3">
    <source>
        <dbReference type="Proteomes" id="UP001161247"/>
    </source>
</evidence>
<dbReference type="PANTHER" id="PTHR31286">
    <property type="entry name" value="GLYCINE-RICH CELL WALL STRUCTURAL PROTEIN 1.8-LIKE"/>
    <property type="match status" value="1"/>
</dbReference>
<organism evidence="2 3">
    <name type="scientific">Oldenlandia corymbosa var. corymbosa</name>
    <dbReference type="NCBI Taxonomy" id="529605"/>
    <lineage>
        <taxon>Eukaryota</taxon>
        <taxon>Viridiplantae</taxon>
        <taxon>Streptophyta</taxon>
        <taxon>Embryophyta</taxon>
        <taxon>Tracheophyta</taxon>
        <taxon>Spermatophyta</taxon>
        <taxon>Magnoliopsida</taxon>
        <taxon>eudicotyledons</taxon>
        <taxon>Gunneridae</taxon>
        <taxon>Pentapetalae</taxon>
        <taxon>asterids</taxon>
        <taxon>lamiids</taxon>
        <taxon>Gentianales</taxon>
        <taxon>Rubiaceae</taxon>
        <taxon>Rubioideae</taxon>
        <taxon>Spermacoceae</taxon>
        <taxon>Hedyotis-Oldenlandia complex</taxon>
        <taxon>Oldenlandia</taxon>
    </lineage>
</organism>
<gene>
    <name evidence="2" type="ORF">OLC1_LOCUS23472</name>
</gene>
<evidence type="ECO:0000313" key="2">
    <source>
        <dbReference type="EMBL" id="CAI9117407.1"/>
    </source>
</evidence>
<dbReference type="EMBL" id="OX459126">
    <property type="protein sequence ID" value="CAI9117407.1"/>
    <property type="molecule type" value="Genomic_DNA"/>
</dbReference>
<feature type="region of interest" description="Disordered" evidence="1">
    <location>
        <begin position="343"/>
        <end position="415"/>
    </location>
</feature>
<evidence type="ECO:0000256" key="1">
    <source>
        <dbReference type="SAM" id="MobiDB-lite"/>
    </source>
</evidence>
<feature type="compositionally biased region" description="Polar residues" evidence="1">
    <location>
        <begin position="175"/>
        <end position="211"/>
    </location>
</feature>
<reference evidence="2" key="1">
    <citation type="submission" date="2023-03" db="EMBL/GenBank/DDBJ databases">
        <authorList>
            <person name="Julca I."/>
        </authorList>
    </citation>
    <scope>NUCLEOTIDE SEQUENCE</scope>
</reference>
<dbReference type="Proteomes" id="UP001161247">
    <property type="component" value="Chromosome 9"/>
</dbReference>
<accession>A0AAV1ECV3</accession>
<feature type="region of interest" description="Disordered" evidence="1">
    <location>
        <begin position="158"/>
        <end position="231"/>
    </location>
</feature>
<dbReference type="AlphaFoldDB" id="A0AAV1ECV3"/>
<sequence length="415" mass="47057">MIDHRHIHILFDLEEAYHRCWIKGLWTFDYHVMRVLKWTPQFHPEHESPTVLVWIAFEGLPIHRFNEDYLSRLASIVGSRLKIDIPTMNLSRPSIARVCVEANLLQDLPKRVLLGTEEYSYYQEITYENLPEYCSECKKVGHGIKVCRRGKLKVTTKDLKTAPSKNAGEKLKTPVTRTQGNWKQKQQVDQPNTDTQMTDSKASSSGLSHTFDTPFDVMDRSPLNPSSGKRKITKEKLATILENSKEGEKSDISWDVHDQNPKLQPAENGCKQLAVYILQVNLSSRFAVLDDLSEEHVFEKTNNNEDEKEEQLEGFVESAIDSDSDAEGFDLDTITSLENPERVINDGTQDDASIGLSSKETEFENNGIVVSDGEDHKKAKVGRPRGSTKKSQLHLSKTRKSARLHGVTPPQVSDE</sequence>
<dbReference type="InterPro" id="IPR040256">
    <property type="entry name" value="At4g02000-like"/>
</dbReference>